<dbReference type="OrthoDB" id="1728340at2759"/>
<comment type="subcellular location">
    <subcellularLocation>
        <location evidence="1 6">Membrane</location>
        <topology evidence="1 6">Multi-pass membrane protein</topology>
    </subcellularLocation>
</comment>
<evidence type="ECO:0000256" key="3">
    <source>
        <dbReference type="ARBA" id="ARBA00022692"/>
    </source>
</evidence>
<dbReference type="SUPFAM" id="SSF103481">
    <property type="entry name" value="Multidrug resistance efflux transporter EmrE"/>
    <property type="match status" value="2"/>
</dbReference>
<evidence type="ECO:0000313" key="10">
    <source>
        <dbReference type="Proteomes" id="UP000327013"/>
    </source>
</evidence>
<dbReference type="AlphaFoldDB" id="A0A5N6QCB4"/>
<dbReference type="PANTHER" id="PTHR31218">
    <property type="entry name" value="WAT1-RELATED PROTEIN"/>
    <property type="match status" value="1"/>
</dbReference>
<dbReference type="GO" id="GO:0022857">
    <property type="term" value="F:transmembrane transporter activity"/>
    <property type="evidence" value="ECO:0007669"/>
    <property type="project" value="InterPro"/>
</dbReference>
<name>A0A5N6QCB4_9ROSI</name>
<feature type="region of interest" description="Disordered" evidence="7">
    <location>
        <begin position="352"/>
        <end position="372"/>
    </location>
</feature>
<proteinExistence type="inferred from homology"/>
<keyword evidence="10" id="KW-1185">Reference proteome</keyword>
<organism evidence="9 10">
    <name type="scientific">Carpinus fangiana</name>
    <dbReference type="NCBI Taxonomy" id="176857"/>
    <lineage>
        <taxon>Eukaryota</taxon>
        <taxon>Viridiplantae</taxon>
        <taxon>Streptophyta</taxon>
        <taxon>Embryophyta</taxon>
        <taxon>Tracheophyta</taxon>
        <taxon>Spermatophyta</taxon>
        <taxon>Magnoliopsida</taxon>
        <taxon>eudicotyledons</taxon>
        <taxon>Gunneridae</taxon>
        <taxon>Pentapetalae</taxon>
        <taxon>rosids</taxon>
        <taxon>fabids</taxon>
        <taxon>Fagales</taxon>
        <taxon>Betulaceae</taxon>
        <taxon>Carpinus</taxon>
    </lineage>
</organism>
<dbReference type="Proteomes" id="UP000327013">
    <property type="component" value="Chromosome 1"/>
</dbReference>
<keyword evidence="5 6" id="KW-0472">Membrane</keyword>
<keyword evidence="4 6" id="KW-1133">Transmembrane helix</keyword>
<feature type="transmembrane region" description="Helical" evidence="6">
    <location>
        <begin position="153"/>
        <end position="172"/>
    </location>
</feature>
<feature type="transmembrane region" description="Helical" evidence="6">
    <location>
        <begin position="264"/>
        <end position="284"/>
    </location>
</feature>
<feature type="transmembrane region" description="Helical" evidence="6">
    <location>
        <begin position="49"/>
        <end position="67"/>
    </location>
</feature>
<feature type="transmembrane region" description="Helical" evidence="6">
    <location>
        <begin position="322"/>
        <end position="341"/>
    </location>
</feature>
<accession>A0A5N6QCB4</accession>
<dbReference type="EMBL" id="CM017321">
    <property type="protein sequence ID" value="KAE7996825.1"/>
    <property type="molecule type" value="Genomic_DNA"/>
</dbReference>
<reference evidence="9 10" key="1">
    <citation type="submission" date="2019-06" db="EMBL/GenBank/DDBJ databases">
        <title>A chromosomal-level reference genome of Carpinus fangiana (Coryloideae, Betulaceae).</title>
        <authorList>
            <person name="Yang X."/>
            <person name="Wang Z."/>
            <person name="Zhang L."/>
            <person name="Hao G."/>
            <person name="Liu J."/>
            <person name="Yang Y."/>
        </authorList>
    </citation>
    <scope>NUCLEOTIDE SEQUENCE [LARGE SCALE GENOMIC DNA]</scope>
    <source>
        <strain evidence="9">Cfa_2016G</strain>
        <tissue evidence="9">Leaf</tissue>
    </source>
</reference>
<evidence type="ECO:0000256" key="6">
    <source>
        <dbReference type="RuleBase" id="RU363077"/>
    </source>
</evidence>
<protein>
    <recommendedName>
        <fullName evidence="6">WAT1-related protein</fullName>
    </recommendedName>
</protein>
<comment type="similarity">
    <text evidence="2 6">Belongs to the drug/metabolite transporter (DMT) superfamily. Plant drug/metabolite exporter (P-DME) (TC 2.A.7.4) family.</text>
</comment>
<evidence type="ECO:0000256" key="1">
    <source>
        <dbReference type="ARBA" id="ARBA00004141"/>
    </source>
</evidence>
<evidence type="ECO:0000313" key="9">
    <source>
        <dbReference type="EMBL" id="KAE7996825.1"/>
    </source>
</evidence>
<sequence>MSMESMAQLYNRLKPFLAVIVLQFGSAGMTIICKFTLDEGMSQHVLIVYRYAVATAVIAPFAIVLDRSLSLSLFPYSLFSLMKIRPKLTLPLFAKIVLLGLLEPVIDQNLYYTGMKYTTATFAAALCNVLPALAFLMAWICRLEKVSRRLPSQAKVLGTVVALGGAMLMTLVKGPMLNLPWTNGSDHHESTGAANKQDSIKGAVMILAGCVCWSAFVILQAITLKSYPAELSLTLWICLMGTLQNSILALVIEWNNPTAWEIRLNTMLLAAIYGGVISTGITYYIQGVIMKDRGPVFVTAFRPLTMVIVAIMATFMLNENMFLGRVIGAVVIVVGLYLVLWGKSKEQKLTKSDSDEVLPKAHSTTSSPMNETITTSNPGICVHVDDGANTESGWMR</sequence>
<evidence type="ECO:0000256" key="4">
    <source>
        <dbReference type="ARBA" id="ARBA00022989"/>
    </source>
</evidence>
<evidence type="ECO:0000259" key="8">
    <source>
        <dbReference type="Pfam" id="PF00892"/>
    </source>
</evidence>
<feature type="transmembrane region" description="Helical" evidence="6">
    <location>
        <begin position="200"/>
        <end position="219"/>
    </location>
</feature>
<gene>
    <name evidence="9" type="ORF">FH972_001514</name>
</gene>
<feature type="compositionally biased region" description="Polar residues" evidence="7">
    <location>
        <begin position="362"/>
        <end position="372"/>
    </location>
</feature>
<feature type="domain" description="EamA" evidence="8">
    <location>
        <begin position="17"/>
        <end position="170"/>
    </location>
</feature>
<evidence type="ECO:0000256" key="2">
    <source>
        <dbReference type="ARBA" id="ARBA00007635"/>
    </source>
</evidence>
<dbReference type="InterPro" id="IPR030184">
    <property type="entry name" value="WAT1-related"/>
</dbReference>
<feature type="transmembrane region" description="Helical" evidence="6">
    <location>
        <begin position="16"/>
        <end position="37"/>
    </location>
</feature>
<keyword evidence="3 6" id="KW-0812">Transmembrane</keyword>
<feature type="transmembrane region" description="Helical" evidence="6">
    <location>
        <begin position="118"/>
        <end position="141"/>
    </location>
</feature>
<dbReference type="GO" id="GO:0016020">
    <property type="term" value="C:membrane"/>
    <property type="evidence" value="ECO:0007669"/>
    <property type="project" value="UniProtKB-SubCell"/>
</dbReference>
<evidence type="ECO:0000256" key="5">
    <source>
        <dbReference type="ARBA" id="ARBA00023136"/>
    </source>
</evidence>
<feature type="domain" description="EamA" evidence="8">
    <location>
        <begin position="201"/>
        <end position="340"/>
    </location>
</feature>
<dbReference type="InterPro" id="IPR000620">
    <property type="entry name" value="EamA_dom"/>
</dbReference>
<feature type="transmembrane region" description="Helical" evidence="6">
    <location>
        <begin position="231"/>
        <end position="252"/>
    </location>
</feature>
<evidence type="ECO:0000256" key="7">
    <source>
        <dbReference type="SAM" id="MobiDB-lite"/>
    </source>
</evidence>
<feature type="transmembrane region" description="Helical" evidence="6">
    <location>
        <begin position="296"/>
        <end position="316"/>
    </location>
</feature>
<dbReference type="Pfam" id="PF00892">
    <property type="entry name" value="EamA"/>
    <property type="match status" value="2"/>
</dbReference>
<dbReference type="InterPro" id="IPR037185">
    <property type="entry name" value="EmrE-like"/>
</dbReference>